<feature type="compositionally biased region" description="Low complexity" evidence="8">
    <location>
        <begin position="525"/>
        <end position="534"/>
    </location>
</feature>
<keyword evidence="11" id="KW-1185">Reference proteome</keyword>
<protein>
    <submittedName>
        <fullName evidence="12">Uncharacterized protein LOC109612514</fullName>
    </submittedName>
</protein>
<dbReference type="RefSeq" id="XP_011292401.2">
    <property type="nucleotide sequence ID" value="XM_011294099.3"/>
</dbReference>
<keyword evidence="3" id="KW-0677">Repeat</keyword>
<feature type="compositionally biased region" description="Low complexity" evidence="8">
    <location>
        <begin position="428"/>
        <end position="446"/>
    </location>
</feature>
<dbReference type="KEGG" id="mde:101888706"/>
<feature type="compositionally biased region" description="Polar residues" evidence="8">
    <location>
        <begin position="796"/>
        <end position="807"/>
    </location>
</feature>
<feature type="compositionally biased region" description="Low complexity" evidence="8">
    <location>
        <begin position="1414"/>
        <end position="1442"/>
    </location>
</feature>
<feature type="region of interest" description="Disordered" evidence="8">
    <location>
        <begin position="1593"/>
        <end position="1631"/>
    </location>
</feature>
<feature type="domain" description="C2H2-type" evidence="9">
    <location>
        <begin position="984"/>
        <end position="1012"/>
    </location>
</feature>
<feature type="compositionally biased region" description="Acidic residues" evidence="8">
    <location>
        <begin position="818"/>
        <end position="831"/>
    </location>
</feature>
<dbReference type="InterPro" id="IPR036236">
    <property type="entry name" value="Znf_C2H2_sf"/>
</dbReference>
<dbReference type="OrthoDB" id="8922241at2759"/>
<keyword evidence="6" id="KW-0539">Nucleus</keyword>
<feature type="region of interest" description="Disordered" evidence="8">
    <location>
        <begin position="1140"/>
        <end position="1579"/>
    </location>
</feature>
<feature type="domain" description="C2H2-type" evidence="9">
    <location>
        <begin position="1071"/>
        <end position="1098"/>
    </location>
</feature>
<organism evidence="10">
    <name type="scientific">Musca domestica</name>
    <name type="common">House fly</name>
    <dbReference type="NCBI Taxonomy" id="7370"/>
    <lineage>
        <taxon>Eukaryota</taxon>
        <taxon>Metazoa</taxon>
        <taxon>Ecdysozoa</taxon>
        <taxon>Arthropoda</taxon>
        <taxon>Hexapoda</taxon>
        <taxon>Insecta</taxon>
        <taxon>Pterygota</taxon>
        <taxon>Neoptera</taxon>
        <taxon>Endopterygota</taxon>
        <taxon>Diptera</taxon>
        <taxon>Brachycera</taxon>
        <taxon>Muscomorpha</taxon>
        <taxon>Muscoidea</taxon>
        <taxon>Muscidae</taxon>
        <taxon>Musca</taxon>
    </lineage>
</organism>
<sequence length="1929" mass="213362">MDTTNTAAAASAADVAATTKAKQLDFKILVDQTLNSLNGFDPVSRCDALHYLLQNLKFKYSETCEKVVPSVFAYLLDRDYASTTKGVSKKQLQLLLATKKEDIKNEDENASSTDLNQNFEKILCKEEFMCLDEDDGDYADDADNENSNFHNKRIRRYPQGAAAAALASGGVVNSLKANSRDPLDLIPSSVIHARRLGRIATTADGDESNSLDALAPTDSLKRTRRRAGFAYGGKSSLGKLHQSRLLFEKLQRVSHLGEGYVFHPDNEFTIHFHWRSEELSIRVFQEQFRLHLKIALKERNKEFLRQFQQDFVFTGRLLGTTPPKHVLESLRLEHEEEWRQQKIRKQQQQQQQMLLMQQRRRILAASSSAVGNAYDSEMDFELESESQLSSASQEIMKFEEIIDEGMGPGRLIDGLVMEPEIEDVIERSGSGASVSVSGGSSNSGNGMDTLPNDMVTTDSASTLTSPFIGGSGVGSIGGGVGNDIGATNFKNHLSQQQQQQPNSNTGNLLMNGLTPTAGNIPQNNLIPNNLNQQQSHGMAMGPGNHNMMPKDQQQQIYHHQQQQQQHVMHNQQLSEDGMKVGAPNMAQMPGGKPPQQPHQLQQQQQHNIANLMNNNLGQQQQQQQHFQGGHQQQTPQQRYLMQQQQQQQQQMHQQAGPYNSQQHMPAQNHPLAMMGGMMESANQQHQQMQQQRMQINATNNAINSIDNILGVGGAGGGGGGSAGVGVGPKPPTTPDNLQYMQQQQQQTQQMPPHMQTMPTHMMMQQQQQPDHTSFLTGSGSMASTNSQSGGILANPHTPTGNNSSANASFDHDDPDMSHDEDDEDHENDTNDGMEPKQQLIDGGSSSSTSLQATPGGANASGGGSKKEKPIYNCLLCPKSYRKRKSLLDHYKIHPGYCHDCGKANGTSLEEIIHHNRTVHAKDFPFVCETCGESYSRRQQFHAHVESHNKKEFKTYSCIECGQKFSHKKLHQQHLDDTGHKADGAICEVCGDEFPSKNALYQHIVRVHKKDNLFECHICQNRFTLKANLERHVQLHTEIKRTYVCDICNSSYFTYPALKDHYSNAHTDSSECKCPLCGKRFGSVKSLQRHLPSHSEERPHSCCYCEQTFKWKTHLVRHKQTVHGNQPSPKKVKRFAKEGDELVPMSDVPGPPPAKVAKKSNASKPKQQAQQQTVQQQQQQQKMGAVATPPPLSTTPGTSSSSQQDPFNAAIISNNSSQSSTASTSQHSLQSSESQPNSMYSQNFSAEKLLGQQQQQQPHPTSQGPQTALAPQQQHQQQQQAQPMLTPHSQHPHPQQQQRPTPPPHQQQQHHRHTPNNSHTPDNNLPRINSFGGGGPTQPETQFHFDQSAAGGPTSTITNPGAYPQHQIINQYQQQHHQQQMQTTQQPPPPPQQQQQQQQAHMRSHTPQSPHPHSHVPQQHPHFSSPHQQHLQSAAQQQQQHQQQMHHHQHMMQQQLQHQQATAHQRHNQQRSPHPHQTPAQQLQQQHQQPMHSPQHTRLQSPQAHTPQPQATPQQQQPGVAVNHQQQQQQQYTTDAWGNINFVGHGASGAGAHPQQQQQQQQQQTNASNLSASDKDNPNKFYIVDSSEFMGLPINVSGSSTPGAETNQLSSAQQPQSPMVANKTPQQQHQEQDLMSFQNMWPQANQTPNQMAYSANGGQQQTTAQQQQQVQQQQTQQPQAQQAQQQAAASQQAAGGVANVGGTTDPHSYNNIGSILTNLIDNNPNPMEYNFELMQQGSVPVAGGTTATSAAAAAAAAQSQQQQQSALGVHHQQQQQQHQAASAASAYGLQPTAGASGLIRHAGVYGAPGSLYDPHHHAAAHHASSLADMGEQQKNSFQPYHPHALQTHAHALGGHPLAPTAHHPLAAASHLLPPPPPHASHPHVYDRGGYSVLGGDDGKAVLPPISDYMHHMQQQHVQQPDLLYYSVKND</sequence>
<feature type="compositionally biased region" description="Polar residues" evidence="8">
    <location>
        <begin position="1235"/>
        <end position="1244"/>
    </location>
</feature>
<comment type="subcellular location">
    <subcellularLocation>
        <location evidence="1">Nucleus</location>
    </subcellularLocation>
</comment>
<dbReference type="InterPro" id="IPR050888">
    <property type="entry name" value="ZnF_C2H2-type_TF"/>
</dbReference>
<feature type="compositionally biased region" description="Polar residues" evidence="8">
    <location>
        <begin position="1315"/>
        <end position="1326"/>
    </location>
</feature>
<feature type="region of interest" description="Disordered" evidence="8">
    <location>
        <begin position="760"/>
        <end position="865"/>
    </location>
</feature>
<dbReference type="Proteomes" id="UP001652621">
    <property type="component" value="Unplaced"/>
</dbReference>
<feature type="domain" description="C2H2-type" evidence="9">
    <location>
        <begin position="925"/>
        <end position="952"/>
    </location>
</feature>
<feature type="compositionally biased region" description="Low complexity" evidence="8">
    <location>
        <begin position="1474"/>
        <end position="1530"/>
    </location>
</feature>
<reference evidence="10" key="1">
    <citation type="submission" date="2020-05" db="UniProtKB">
        <authorList>
            <consortium name="EnsemblMetazoa"/>
        </authorList>
    </citation>
    <scope>IDENTIFICATION</scope>
    <source>
        <strain evidence="10">Aabys</strain>
    </source>
</reference>
<gene>
    <name evidence="10" type="primary">101888706</name>
    <name evidence="12" type="synonym">LOC109612514</name>
</gene>
<evidence type="ECO:0000256" key="1">
    <source>
        <dbReference type="ARBA" id="ARBA00004123"/>
    </source>
</evidence>
<dbReference type="InterPro" id="IPR013087">
    <property type="entry name" value="Znf_C2H2_type"/>
</dbReference>
<feature type="domain" description="C2H2-type" evidence="9">
    <location>
        <begin position="1013"/>
        <end position="1040"/>
    </location>
</feature>
<keyword evidence="2" id="KW-0479">Metal-binding</keyword>
<dbReference type="Gene3D" id="3.30.160.60">
    <property type="entry name" value="Classic Zinc Finger"/>
    <property type="match status" value="5"/>
</dbReference>
<feature type="compositionally biased region" description="Polar residues" evidence="8">
    <location>
        <begin position="770"/>
        <end position="789"/>
    </location>
</feature>
<feature type="compositionally biased region" description="Low complexity" evidence="8">
    <location>
        <begin position="1554"/>
        <end position="1563"/>
    </location>
</feature>
<dbReference type="EnsemblMetazoa" id="MDOA006712-RB">
    <property type="protein sequence ID" value="MDOA006712-PB"/>
    <property type="gene ID" value="MDOA006712"/>
</dbReference>
<dbReference type="SUPFAM" id="SSF57667">
    <property type="entry name" value="beta-beta-alpha zinc fingers"/>
    <property type="match status" value="4"/>
</dbReference>
<evidence type="ECO:0000256" key="6">
    <source>
        <dbReference type="ARBA" id="ARBA00023242"/>
    </source>
</evidence>
<evidence type="ECO:0000256" key="5">
    <source>
        <dbReference type="ARBA" id="ARBA00022833"/>
    </source>
</evidence>
<dbReference type="GO" id="GO:0008270">
    <property type="term" value="F:zinc ion binding"/>
    <property type="evidence" value="ECO:0007669"/>
    <property type="project" value="UniProtKB-KW"/>
</dbReference>
<proteinExistence type="predicted"/>
<feature type="compositionally biased region" description="Low complexity" evidence="8">
    <location>
        <begin position="1212"/>
        <end position="1234"/>
    </location>
</feature>
<dbReference type="eggNOG" id="KOG1721">
    <property type="taxonomic scope" value="Eukaryota"/>
</dbReference>
<name>A0A1I8MN42_MUSDO</name>
<dbReference type="PROSITE" id="PS50157">
    <property type="entry name" value="ZINC_FINGER_C2H2_2"/>
    <property type="match status" value="8"/>
</dbReference>
<feature type="compositionally biased region" description="Low complexity" evidence="8">
    <location>
        <begin position="1450"/>
        <end position="1462"/>
    </location>
</feature>
<feature type="domain" description="C2H2-type" evidence="9">
    <location>
        <begin position="871"/>
        <end position="895"/>
    </location>
</feature>
<feature type="domain" description="C2H2-type" evidence="9">
    <location>
        <begin position="1042"/>
        <end position="1070"/>
    </location>
</feature>
<feature type="domain" description="C2H2-type" evidence="9">
    <location>
        <begin position="955"/>
        <end position="984"/>
    </location>
</feature>
<feature type="compositionally biased region" description="Low complexity" evidence="8">
    <location>
        <begin position="760"/>
        <end position="769"/>
    </location>
</feature>
<dbReference type="RefSeq" id="XP_058983855.1">
    <property type="nucleotide sequence ID" value="XM_059127872.1"/>
</dbReference>
<dbReference type="PANTHER" id="PTHR24406">
    <property type="entry name" value="TRANSCRIPTIONAL REPRESSOR CTCFL-RELATED"/>
    <property type="match status" value="1"/>
</dbReference>
<dbReference type="Pfam" id="PF00096">
    <property type="entry name" value="zf-C2H2"/>
    <property type="match status" value="1"/>
</dbReference>
<evidence type="ECO:0000259" key="9">
    <source>
        <dbReference type="PROSITE" id="PS50157"/>
    </source>
</evidence>
<feature type="region of interest" description="Disordered" evidence="8">
    <location>
        <begin position="525"/>
        <end position="604"/>
    </location>
</feature>
<reference evidence="12" key="2">
    <citation type="submission" date="2025-05" db="UniProtKB">
        <authorList>
            <consortium name="RefSeq"/>
        </authorList>
    </citation>
    <scope>IDENTIFICATION</scope>
    <source>
        <strain evidence="12">Aabys</strain>
        <tissue evidence="12">Whole body</tissue>
    </source>
</reference>
<dbReference type="SMART" id="SM00355">
    <property type="entry name" value="ZnF_C2H2"/>
    <property type="match status" value="9"/>
</dbReference>
<feature type="compositionally biased region" description="Low complexity" evidence="8">
    <location>
        <begin position="1362"/>
        <end position="1384"/>
    </location>
</feature>
<evidence type="ECO:0000256" key="7">
    <source>
        <dbReference type="PROSITE-ProRule" id="PRU00042"/>
    </source>
</evidence>
<evidence type="ECO:0000313" key="12">
    <source>
        <dbReference type="RefSeq" id="XP_058983855.1"/>
    </source>
</evidence>
<evidence type="ECO:0000256" key="8">
    <source>
        <dbReference type="SAM" id="MobiDB-lite"/>
    </source>
</evidence>
<feature type="compositionally biased region" description="Low complexity" evidence="8">
    <location>
        <begin position="1251"/>
        <end position="1298"/>
    </location>
</feature>
<evidence type="ECO:0000313" key="10">
    <source>
        <dbReference type="EnsemblMetazoa" id="MDOA006712-PB"/>
    </source>
</evidence>
<dbReference type="FunFam" id="3.30.160.60:FF:002683">
    <property type="entry name" value="Uncharacterized protein, isoform B"/>
    <property type="match status" value="1"/>
</dbReference>
<evidence type="ECO:0000313" key="11">
    <source>
        <dbReference type="Proteomes" id="UP001652621"/>
    </source>
</evidence>
<feature type="domain" description="C2H2-type" evidence="9">
    <location>
        <begin position="1099"/>
        <end position="1127"/>
    </location>
</feature>
<feature type="compositionally biased region" description="Polar residues" evidence="8">
    <location>
        <begin position="1595"/>
        <end position="1631"/>
    </location>
</feature>
<keyword evidence="4 7" id="KW-0863">Zinc-finger</keyword>
<dbReference type="VEuPathDB" id="VectorBase:MDOMA2_009889"/>
<feature type="compositionally biased region" description="Low complexity" evidence="8">
    <location>
        <begin position="552"/>
        <end position="572"/>
    </location>
</feature>
<evidence type="ECO:0000256" key="3">
    <source>
        <dbReference type="ARBA" id="ARBA00022737"/>
    </source>
</evidence>
<keyword evidence="5" id="KW-0862">Zinc</keyword>
<dbReference type="VEuPathDB" id="VectorBase:MDOA006712"/>
<feature type="compositionally biased region" description="Polar residues" evidence="8">
    <location>
        <begin position="843"/>
        <end position="852"/>
    </location>
</feature>
<feature type="compositionally biased region" description="Low complexity" evidence="8">
    <location>
        <begin position="1166"/>
        <end position="1180"/>
    </location>
</feature>
<feature type="compositionally biased region" description="Low complexity" evidence="8">
    <location>
        <begin position="618"/>
        <end position="654"/>
    </location>
</feature>
<feature type="region of interest" description="Disordered" evidence="8">
    <location>
        <begin position="618"/>
        <end position="664"/>
    </location>
</feature>
<feature type="region of interest" description="Disordered" evidence="8">
    <location>
        <begin position="1761"/>
        <end position="1782"/>
    </location>
</feature>
<evidence type="ECO:0000256" key="4">
    <source>
        <dbReference type="ARBA" id="ARBA00022771"/>
    </source>
</evidence>
<accession>A0A1I8MN42</accession>
<dbReference type="PROSITE" id="PS00028">
    <property type="entry name" value="ZINC_FINGER_C2H2_1"/>
    <property type="match status" value="8"/>
</dbReference>
<feature type="region of interest" description="Disordered" evidence="8">
    <location>
        <begin position="428"/>
        <end position="448"/>
    </location>
</feature>
<dbReference type="GO" id="GO:0005634">
    <property type="term" value="C:nucleus"/>
    <property type="evidence" value="ECO:0007669"/>
    <property type="project" value="UniProtKB-SubCell"/>
</dbReference>
<evidence type="ECO:0000256" key="2">
    <source>
        <dbReference type="ARBA" id="ARBA00022723"/>
    </source>
</evidence>